<accession>A0ABQ1VUW2</accession>
<evidence type="ECO:0000313" key="2">
    <source>
        <dbReference type="Proteomes" id="UP000608420"/>
    </source>
</evidence>
<proteinExistence type="predicted"/>
<dbReference type="Gene3D" id="3.30.470.20">
    <property type="entry name" value="ATP-grasp fold, B domain"/>
    <property type="match status" value="1"/>
</dbReference>
<evidence type="ECO:0008006" key="3">
    <source>
        <dbReference type="Google" id="ProtNLM"/>
    </source>
</evidence>
<organism evidence="1 2">
    <name type="scientific">Paenibacillus aceti</name>
    <dbReference type="NCBI Taxonomy" id="1820010"/>
    <lineage>
        <taxon>Bacteria</taxon>
        <taxon>Bacillati</taxon>
        <taxon>Bacillota</taxon>
        <taxon>Bacilli</taxon>
        <taxon>Bacillales</taxon>
        <taxon>Paenibacillaceae</taxon>
        <taxon>Paenibacillus</taxon>
    </lineage>
</organism>
<comment type="caution">
    <text evidence="1">The sequence shown here is derived from an EMBL/GenBank/DDBJ whole genome shotgun (WGS) entry which is preliminary data.</text>
</comment>
<keyword evidence="2" id="KW-1185">Reference proteome</keyword>
<gene>
    <name evidence="1" type="ORF">GCM10010913_20920</name>
</gene>
<dbReference type="SUPFAM" id="SSF56059">
    <property type="entry name" value="Glutathione synthetase ATP-binding domain-like"/>
    <property type="match status" value="1"/>
</dbReference>
<dbReference type="Proteomes" id="UP000608420">
    <property type="component" value="Unassembled WGS sequence"/>
</dbReference>
<dbReference type="RefSeq" id="WP_120461826.1">
    <property type="nucleotide sequence ID" value="NZ_BMIW01000012.1"/>
</dbReference>
<reference evidence="2" key="1">
    <citation type="journal article" date="2019" name="Int. J. Syst. Evol. Microbiol.">
        <title>The Global Catalogue of Microorganisms (GCM) 10K type strain sequencing project: providing services to taxonomists for standard genome sequencing and annotation.</title>
        <authorList>
            <consortium name="The Broad Institute Genomics Platform"/>
            <consortium name="The Broad Institute Genome Sequencing Center for Infectious Disease"/>
            <person name="Wu L."/>
            <person name="Ma J."/>
        </authorList>
    </citation>
    <scope>NUCLEOTIDE SEQUENCE [LARGE SCALE GENOMIC DNA]</scope>
    <source>
        <strain evidence="2">CGMCC 1.15420</strain>
    </source>
</reference>
<protein>
    <recommendedName>
        <fullName evidence="3">YheC/YheD family protein</fullName>
    </recommendedName>
</protein>
<dbReference type="Pfam" id="PF14398">
    <property type="entry name" value="ATPgrasp_YheCD"/>
    <property type="match status" value="1"/>
</dbReference>
<name>A0ABQ1VUW2_9BACL</name>
<evidence type="ECO:0000313" key="1">
    <source>
        <dbReference type="EMBL" id="GGF98978.1"/>
    </source>
</evidence>
<sequence>MSVKKKTRTTLTSKWRKTKILLRQTELKPYIPDTRKFSRAALEAMLGKYEMVYVKPDVGTHGKGVIRVELLKSGELMYQADTKSKWFTDFDSFYESLEQVIGERRYLVQKGIHLVKYKQRPFDIRVMVQTDAKGVWKTTGLIGRIANPRKIVTNYHNGGKLIDVKSLLESQLPPKKAAQTIKTLEQLGVKVGKQLHTEYPGFRQIGIDVGFDKTWRPRIFEVNTLPDPYVFNKLADKSMYREVMKYRRMHSV</sequence>
<dbReference type="InterPro" id="IPR026838">
    <property type="entry name" value="YheC/D"/>
</dbReference>
<dbReference type="EMBL" id="BMIW01000012">
    <property type="protein sequence ID" value="GGF98978.1"/>
    <property type="molecule type" value="Genomic_DNA"/>
</dbReference>